<sequence>MPAIQPPSKVLVSGANGYIAMWVIRDLLEHGYSIRGTVRSTKKGEYVKKYFAGYGVKLEIVVVEDITKEGAFDEAVKGVDAIAHIASPVYMPGDMVEPALKGTTGMLRSALQFGHTHSQSIKRIVYTSSAAAIPGEMNRPAVFTEEDWNFQVVDLLKEQGENASDVTKYRASKTLAEQGAWSFVKEHQHEISWDMTALNPTYVFGPSIHEVTDPTSLNFSAKLFYDRVADSTKSDEVEEQLLINTFFTWVDVRDLAVAHRRALEVQEAGAERIIISAGPWRWQDFMDTANLLDPPPQLSKPLPKGLPGTVSQHACMYDFDNTKSQRILGMKYRSMVEMTRDTFADYEARGW</sequence>
<dbReference type="PANTHER" id="PTHR10366:SF564">
    <property type="entry name" value="STEROL-4-ALPHA-CARBOXYLATE 3-DEHYDROGENASE, DECARBOXYLATING"/>
    <property type="match status" value="1"/>
</dbReference>
<dbReference type="SUPFAM" id="SSF51735">
    <property type="entry name" value="NAD(P)-binding Rossmann-fold domains"/>
    <property type="match status" value="1"/>
</dbReference>
<dbReference type="AlphaFoldDB" id="A0A0C3P7B2"/>
<protein>
    <recommendedName>
        <fullName evidence="3">NAD-dependent epimerase/dehydratase domain-containing protein</fullName>
    </recommendedName>
</protein>
<accession>A0A0C3P7B2</accession>
<keyword evidence="5" id="KW-1185">Reference proteome</keyword>
<dbReference type="InterPro" id="IPR036291">
    <property type="entry name" value="NAD(P)-bd_dom_sf"/>
</dbReference>
<feature type="domain" description="NAD-dependent epimerase/dehydratase" evidence="3">
    <location>
        <begin position="10"/>
        <end position="274"/>
    </location>
</feature>
<dbReference type="InterPro" id="IPR050425">
    <property type="entry name" value="NAD(P)_dehydrat-like"/>
</dbReference>
<evidence type="ECO:0000256" key="2">
    <source>
        <dbReference type="ARBA" id="ARBA00023445"/>
    </source>
</evidence>
<gene>
    <name evidence="4" type="ORF">M404DRAFT_145658</name>
</gene>
<dbReference type="FunCoup" id="A0A0C3P7B2">
    <property type="interactions" value="71"/>
</dbReference>
<keyword evidence="1" id="KW-0560">Oxidoreductase</keyword>
<dbReference type="InterPro" id="IPR001509">
    <property type="entry name" value="Epimerase_deHydtase"/>
</dbReference>
<dbReference type="Pfam" id="PF01370">
    <property type="entry name" value="Epimerase"/>
    <property type="match status" value="1"/>
</dbReference>
<dbReference type="InParanoid" id="A0A0C3P7B2"/>
<dbReference type="STRING" id="870435.A0A0C3P7B2"/>
<organism evidence="4 5">
    <name type="scientific">Pisolithus tinctorius Marx 270</name>
    <dbReference type="NCBI Taxonomy" id="870435"/>
    <lineage>
        <taxon>Eukaryota</taxon>
        <taxon>Fungi</taxon>
        <taxon>Dikarya</taxon>
        <taxon>Basidiomycota</taxon>
        <taxon>Agaricomycotina</taxon>
        <taxon>Agaricomycetes</taxon>
        <taxon>Agaricomycetidae</taxon>
        <taxon>Boletales</taxon>
        <taxon>Sclerodermatineae</taxon>
        <taxon>Pisolithaceae</taxon>
        <taxon>Pisolithus</taxon>
    </lineage>
</organism>
<proteinExistence type="inferred from homology"/>
<evidence type="ECO:0000256" key="1">
    <source>
        <dbReference type="ARBA" id="ARBA00023002"/>
    </source>
</evidence>
<dbReference type="PANTHER" id="PTHR10366">
    <property type="entry name" value="NAD DEPENDENT EPIMERASE/DEHYDRATASE"/>
    <property type="match status" value="1"/>
</dbReference>
<evidence type="ECO:0000313" key="4">
    <source>
        <dbReference type="EMBL" id="KIO03511.1"/>
    </source>
</evidence>
<dbReference type="Proteomes" id="UP000054217">
    <property type="component" value="Unassembled WGS sequence"/>
</dbReference>
<reference evidence="5" key="2">
    <citation type="submission" date="2015-01" db="EMBL/GenBank/DDBJ databases">
        <title>Evolutionary Origins and Diversification of the Mycorrhizal Mutualists.</title>
        <authorList>
            <consortium name="DOE Joint Genome Institute"/>
            <consortium name="Mycorrhizal Genomics Consortium"/>
            <person name="Kohler A."/>
            <person name="Kuo A."/>
            <person name="Nagy L.G."/>
            <person name="Floudas D."/>
            <person name="Copeland A."/>
            <person name="Barry K.W."/>
            <person name="Cichocki N."/>
            <person name="Veneault-Fourrey C."/>
            <person name="LaButti K."/>
            <person name="Lindquist E.A."/>
            <person name="Lipzen A."/>
            <person name="Lundell T."/>
            <person name="Morin E."/>
            <person name="Murat C."/>
            <person name="Riley R."/>
            <person name="Ohm R."/>
            <person name="Sun H."/>
            <person name="Tunlid A."/>
            <person name="Henrissat B."/>
            <person name="Grigoriev I.V."/>
            <person name="Hibbett D.S."/>
            <person name="Martin F."/>
        </authorList>
    </citation>
    <scope>NUCLEOTIDE SEQUENCE [LARGE SCALE GENOMIC DNA]</scope>
    <source>
        <strain evidence="5">Marx 270</strain>
    </source>
</reference>
<dbReference type="HOGENOM" id="CLU_007383_9_2_1"/>
<dbReference type="Gene3D" id="3.40.50.720">
    <property type="entry name" value="NAD(P)-binding Rossmann-like Domain"/>
    <property type="match status" value="1"/>
</dbReference>
<evidence type="ECO:0000259" key="3">
    <source>
        <dbReference type="Pfam" id="PF01370"/>
    </source>
</evidence>
<comment type="similarity">
    <text evidence="2">Belongs to the NAD(P)-dependent epimerase/dehydratase family. Dihydroflavonol-4-reductase subfamily.</text>
</comment>
<evidence type="ECO:0000313" key="5">
    <source>
        <dbReference type="Proteomes" id="UP000054217"/>
    </source>
</evidence>
<dbReference type="EMBL" id="KN831976">
    <property type="protein sequence ID" value="KIO03511.1"/>
    <property type="molecule type" value="Genomic_DNA"/>
</dbReference>
<name>A0A0C3P7B2_PISTI</name>
<dbReference type="OrthoDB" id="2735536at2759"/>
<reference evidence="4 5" key="1">
    <citation type="submission" date="2014-04" db="EMBL/GenBank/DDBJ databases">
        <authorList>
            <consortium name="DOE Joint Genome Institute"/>
            <person name="Kuo A."/>
            <person name="Kohler A."/>
            <person name="Costa M.D."/>
            <person name="Nagy L.G."/>
            <person name="Floudas D."/>
            <person name="Copeland A."/>
            <person name="Barry K.W."/>
            <person name="Cichocki N."/>
            <person name="Veneault-Fourrey C."/>
            <person name="LaButti K."/>
            <person name="Lindquist E.A."/>
            <person name="Lipzen A."/>
            <person name="Lundell T."/>
            <person name="Morin E."/>
            <person name="Murat C."/>
            <person name="Sun H."/>
            <person name="Tunlid A."/>
            <person name="Henrissat B."/>
            <person name="Grigoriev I.V."/>
            <person name="Hibbett D.S."/>
            <person name="Martin F."/>
            <person name="Nordberg H.P."/>
            <person name="Cantor M.N."/>
            <person name="Hua S.X."/>
        </authorList>
    </citation>
    <scope>NUCLEOTIDE SEQUENCE [LARGE SCALE GENOMIC DNA]</scope>
    <source>
        <strain evidence="4 5">Marx 270</strain>
    </source>
</reference>
<dbReference type="GO" id="GO:0016616">
    <property type="term" value="F:oxidoreductase activity, acting on the CH-OH group of donors, NAD or NADP as acceptor"/>
    <property type="evidence" value="ECO:0007669"/>
    <property type="project" value="TreeGrafter"/>
</dbReference>